<proteinExistence type="predicted"/>
<gene>
    <name evidence="1" type="ORF">STAS_07085</name>
</gene>
<evidence type="ECO:0000313" key="2">
    <source>
        <dbReference type="Proteomes" id="UP000325081"/>
    </source>
</evidence>
<dbReference type="Proteomes" id="UP000325081">
    <property type="component" value="Unassembled WGS sequence"/>
</dbReference>
<comment type="caution">
    <text evidence="1">The sequence shown here is derived from an EMBL/GenBank/DDBJ whole genome shotgun (WGS) entry which is preliminary data.</text>
</comment>
<sequence>MYRSTIAQYRLIIHGKTEHISYKGDFLIFHFDFRRFTTLIDVEKLDESILFDVIGMVVEINPIQMKSVKRVQTRMIAFSLMDPEGNIMPCTLWGTYVDQFLNFESQLAHNGNPWTLIILLWRSRSWAGDHAGDKVLIPRMIITPSNVRIPFKFQRRQRQSLSHVGLYLKKPVFSHGQLYVVVSRVTNRKEPSGIPGQVRLEHLKPSELPDCPDWFD</sequence>
<keyword evidence="1" id="KW-0238">DNA-binding</keyword>
<dbReference type="GO" id="GO:0003677">
    <property type="term" value="F:DNA binding"/>
    <property type="evidence" value="ECO:0007669"/>
    <property type="project" value="UniProtKB-KW"/>
</dbReference>
<reference evidence="2" key="1">
    <citation type="journal article" date="2019" name="Curr. Biol.">
        <title>Genome Sequence of Striga asiatica Provides Insight into the Evolution of Plant Parasitism.</title>
        <authorList>
            <person name="Yoshida S."/>
            <person name="Kim S."/>
            <person name="Wafula E.K."/>
            <person name="Tanskanen J."/>
            <person name="Kim Y.M."/>
            <person name="Honaas L."/>
            <person name="Yang Z."/>
            <person name="Spallek T."/>
            <person name="Conn C.E."/>
            <person name="Ichihashi Y."/>
            <person name="Cheong K."/>
            <person name="Cui S."/>
            <person name="Der J.P."/>
            <person name="Gundlach H."/>
            <person name="Jiao Y."/>
            <person name="Hori C."/>
            <person name="Ishida J.K."/>
            <person name="Kasahara H."/>
            <person name="Kiba T."/>
            <person name="Kim M.S."/>
            <person name="Koo N."/>
            <person name="Laohavisit A."/>
            <person name="Lee Y.H."/>
            <person name="Lumba S."/>
            <person name="McCourt P."/>
            <person name="Mortimer J.C."/>
            <person name="Mutuku J.M."/>
            <person name="Nomura T."/>
            <person name="Sasaki-Sekimoto Y."/>
            <person name="Seto Y."/>
            <person name="Wang Y."/>
            <person name="Wakatake T."/>
            <person name="Sakakibara H."/>
            <person name="Demura T."/>
            <person name="Yamaguchi S."/>
            <person name="Yoneyama K."/>
            <person name="Manabe R.I."/>
            <person name="Nelson D.C."/>
            <person name="Schulman A.H."/>
            <person name="Timko M.P."/>
            <person name="dePamphilis C.W."/>
            <person name="Choi D."/>
            <person name="Shirasu K."/>
        </authorList>
    </citation>
    <scope>NUCLEOTIDE SEQUENCE [LARGE SCALE GENOMIC DNA]</scope>
    <source>
        <strain evidence="2">cv. UVA1</strain>
    </source>
</reference>
<dbReference type="AlphaFoldDB" id="A0A5A7PEG5"/>
<dbReference type="SUPFAM" id="SSF50249">
    <property type="entry name" value="Nucleic acid-binding proteins"/>
    <property type="match status" value="1"/>
</dbReference>
<organism evidence="1 2">
    <name type="scientific">Striga asiatica</name>
    <name type="common">Asiatic witchweed</name>
    <name type="synonym">Buchnera asiatica</name>
    <dbReference type="NCBI Taxonomy" id="4170"/>
    <lineage>
        <taxon>Eukaryota</taxon>
        <taxon>Viridiplantae</taxon>
        <taxon>Streptophyta</taxon>
        <taxon>Embryophyta</taxon>
        <taxon>Tracheophyta</taxon>
        <taxon>Spermatophyta</taxon>
        <taxon>Magnoliopsida</taxon>
        <taxon>eudicotyledons</taxon>
        <taxon>Gunneridae</taxon>
        <taxon>Pentapetalae</taxon>
        <taxon>asterids</taxon>
        <taxon>lamiids</taxon>
        <taxon>Lamiales</taxon>
        <taxon>Orobanchaceae</taxon>
        <taxon>Buchnereae</taxon>
        <taxon>Striga</taxon>
    </lineage>
</organism>
<name>A0A5A7PEG5_STRAF</name>
<dbReference type="Gene3D" id="2.40.50.140">
    <property type="entry name" value="Nucleic acid-binding proteins"/>
    <property type="match status" value="1"/>
</dbReference>
<protein>
    <submittedName>
        <fullName evidence="1">Replication protein A 70 kDa DNA-binding subunit</fullName>
    </submittedName>
</protein>
<accession>A0A5A7PEG5</accession>
<dbReference type="EMBL" id="BKCP01004428">
    <property type="protein sequence ID" value="GER31102.1"/>
    <property type="molecule type" value="Genomic_DNA"/>
</dbReference>
<keyword evidence="2" id="KW-1185">Reference proteome</keyword>
<dbReference type="InterPro" id="IPR012340">
    <property type="entry name" value="NA-bd_OB-fold"/>
</dbReference>
<evidence type="ECO:0000313" key="1">
    <source>
        <dbReference type="EMBL" id="GER31102.1"/>
    </source>
</evidence>
<dbReference type="CDD" id="cd04481">
    <property type="entry name" value="RPA1_DBD_B_like"/>
    <property type="match status" value="1"/>
</dbReference>
<dbReference type="OrthoDB" id="1930718at2759"/>